<dbReference type="Pfam" id="PF00581">
    <property type="entry name" value="Rhodanese"/>
    <property type="match status" value="2"/>
</dbReference>
<dbReference type="InterPro" id="IPR045078">
    <property type="entry name" value="TST/MPST-like"/>
</dbReference>
<dbReference type="InterPro" id="IPR001763">
    <property type="entry name" value="Rhodanese-like_dom"/>
</dbReference>
<keyword evidence="1" id="KW-0808">Transferase</keyword>
<dbReference type="CDD" id="cd01449">
    <property type="entry name" value="TST_Repeat_2"/>
    <property type="match status" value="1"/>
</dbReference>
<proteinExistence type="predicted"/>
<keyword evidence="2" id="KW-0677">Repeat</keyword>
<evidence type="ECO:0000313" key="5">
    <source>
        <dbReference type="Proteomes" id="UP000624701"/>
    </source>
</evidence>
<accession>A0ABQ2C2U8</accession>
<keyword evidence="5" id="KW-1185">Reference proteome</keyword>
<sequence length="384" mass="43596">MLQIESPLVSVNWLHKHIEAENLVLLDATIPKVAGNEFEYGSGYIPRSQFFDIKKKFSDVSGRFPNTLPSAEQFQIEAQKLGINRSSAIVVYDLHGIYSSSRAWWLFKYFGHDNIAVLDGGLPEWKKTNYKTVSAYEVPNSQGNFIAIPNESLITNFKGAKSFSNSGEALIFDARSQKRFSGEIPEPRKGLHSGTIPNSVNLPYTELLYMGKLKSQEQLKQLFEDLIDTQKNLIFSCGTGITACNLALGATIAGYEDLVVYDGSWTEYGTLTHNTMEAPNWTRNEFMAYVLLYAAHSDFKEDNHERNIIISKVDMQTFQKIHYEFSSDNDYQSIQKILASVEKHKYSSENIDQILADIKGLFFADGDYDIKEHSMLLFLKRILK</sequence>
<dbReference type="Proteomes" id="UP000624701">
    <property type="component" value="Unassembled WGS sequence"/>
</dbReference>
<dbReference type="InterPro" id="IPR029024">
    <property type="entry name" value="TerB-like"/>
</dbReference>
<evidence type="ECO:0000313" key="4">
    <source>
        <dbReference type="EMBL" id="GGI57443.1"/>
    </source>
</evidence>
<dbReference type="SUPFAM" id="SSF52821">
    <property type="entry name" value="Rhodanese/Cell cycle control phosphatase"/>
    <property type="match status" value="2"/>
</dbReference>
<evidence type="ECO:0000256" key="1">
    <source>
        <dbReference type="ARBA" id="ARBA00022679"/>
    </source>
</evidence>
<feature type="domain" description="Rhodanese" evidence="3">
    <location>
        <begin position="19"/>
        <end position="134"/>
    </location>
</feature>
<dbReference type="Gene3D" id="3.40.250.10">
    <property type="entry name" value="Rhodanese-like domain"/>
    <property type="match status" value="2"/>
</dbReference>
<dbReference type="RefSeq" id="WP_229719669.1">
    <property type="nucleotide sequence ID" value="NZ_BMDQ01000002.1"/>
</dbReference>
<dbReference type="CDD" id="cd01448">
    <property type="entry name" value="TST_Repeat_1"/>
    <property type="match status" value="1"/>
</dbReference>
<reference evidence="5" key="1">
    <citation type="journal article" date="2019" name="Int. J. Syst. Evol. Microbiol.">
        <title>The Global Catalogue of Microorganisms (GCM) 10K type strain sequencing project: providing services to taxonomists for standard genome sequencing and annotation.</title>
        <authorList>
            <consortium name="The Broad Institute Genomics Platform"/>
            <consortium name="The Broad Institute Genome Sequencing Center for Infectious Disease"/>
            <person name="Wu L."/>
            <person name="Ma J."/>
        </authorList>
    </citation>
    <scope>NUCLEOTIDE SEQUENCE [LARGE SCALE GENOMIC DNA]</scope>
    <source>
        <strain evidence="5">CCM 8681</strain>
    </source>
</reference>
<dbReference type="PROSITE" id="PS50206">
    <property type="entry name" value="RHODANESE_3"/>
    <property type="match status" value="2"/>
</dbReference>
<name>A0ABQ2C2U8_9FLAO</name>
<organism evidence="4 5">
    <name type="scientific">Winogradskyella haliclonae</name>
    <dbReference type="NCBI Taxonomy" id="2048558"/>
    <lineage>
        <taxon>Bacteria</taxon>
        <taxon>Pseudomonadati</taxon>
        <taxon>Bacteroidota</taxon>
        <taxon>Flavobacteriia</taxon>
        <taxon>Flavobacteriales</taxon>
        <taxon>Flavobacteriaceae</taxon>
        <taxon>Winogradskyella</taxon>
    </lineage>
</organism>
<dbReference type="PANTHER" id="PTHR11364:SF27">
    <property type="entry name" value="SULFURTRANSFERASE"/>
    <property type="match status" value="1"/>
</dbReference>
<gene>
    <name evidence="4" type="ORF">GCM10011444_17520</name>
</gene>
<dbReference type="SUPFAM" id="SSF158682">
    <property type="entry name" value="TerB-like"/>
    <property type="match status" value="1"/>
</dbReference>
<feature type="domain" description="Rhodanese" evidence="3">
    <location>
        <begin position="165"/>
        <end position="277"/>
    </location>
</feature>
<protein>
    <recommendedName>
        <fullName evidence="3">Rhodanese domain-containing protein</fullName>
    </recommendedName>
</protein>
<dbReference type="EMBL" id="BMDQ01000002">
    <property type="protein sequence ID" value="GGI57443.1"/>
    <property type="molecule type" value="Genomic_DNA"/>
</dbReference>
<dbReference type="SMART" id="SM00450">
    <property type="entry name" value="RHOD"/>
    <property type="match status" value="2"/>
</dbReference>
<evidence type="ECO:0000256" key="2">
    <source>
        <dbReference type="ARBA" id="ARBA00022737"/>
    </source>
</evidence>
<dbReference type="PANTHER" id="PTHR11364">
    <property type="entry name" value="THIOSULFATE SULFERTANSFERASE"/>
    <property type="match status" value="1"/>
</dbReference>
<evidence type="ECO:0000259" key="3">
    <source>
        <dbReference type="PROSITE" id="PS50206"/>
    </source>
</evidence>
<dbReference type="InterPro" id="IPR036873">
    <property type="entry name" value="Rhodanese-like_dom_sf"/>
</dbReference>
<comment type="caution">
    <text evidence="4">The sequence shown here is derived from an EMBL/GenBank/DDBJ whole genome shotgun (WGS) entry which is preliminary data.</text>
</comment>